<proteinExistence type="predicted"/>
<keyword evidence="3" id="KW-1185">Reference proteome</keyword>
<sequence>MLNFELPGSINNKTAKIEMDAIKHPAKFVRGTPKYMPGTAQCHRCMEKRGSKDKSIATINIDEVTIFPRPASHEKYNSEDQRNGIATGTLNSSGPRIEEYTYLPNGMPVCTPKNSIKKARM</sequence>
<dbReference type="EMBL" id="CP004145">
    <property type="protein sequence ID" value="AGO60422.1"/>
    <property type="molecule type" value="Genomic_DNA"/>
</dbReference>
<dbReference type="KEGG" id="fac:FACI_IFERC01G0442"/>
<evidence type="ECO:0000313" key="2">
    <source>
        <dbReference type="EMBL" id="AGO60422.1"/>
    </source>
</evidence>
<evidence type="ECO:0000256" key="1">
    <source>
        <dbReference type="SAM" id="MobiDB-lite"/>
    </source>
</evidence>
<gene>
    <name evidence="2" type="ORF">FACI_IFERC00001G0442</name>
</gene>
<protein>
    <submittedName>
        <fullName evidence="2">Uncharacterized protein</fullName>
    </submittedName>
</protein>
<organism evidence="2 3">
    <name type="scientific">Ferroplasma acidarmanus Fer1</name>
    <dbReference type="NCBI Taxonomy" id="333146"/>
    <lineage>
        <taxon>Archaea</taxon>
        <taxon>Methanobacteriati</taxon>
        <taxon>Thermoplasmatota</taxon>
        <taxon>Thermoplasmata</taxon>
        <taxon>Thermoplasmatales</taxon>
        <taxon>Ferroplasmaceae</taxon>
        <taxon>Ferroplasma</taxon>
    </lineage>
</organism>
<dbReference type="HOGENOM" id="CLU_2032763_0_0_2"/>
<dbReference type="AlphaFoldDB" id="S0ANT9"/>
<dbReference type="Proteomes" id="UP000014660">
    <property type="component" value="Chromosome"/>
</dbReference>
<feature type="region of interest" description="Disordered" evidence="1">
    <location>
        <begin position="72"/>
        <end position="97"/>
    </location>
</feature>
<name>S0ANT9_FERAC</name>
<accession>S0ANT9</accession>
<evidence type="ECO:0000313" key="3">
    <source>
        <dbReference type="Proteomes" id="UP000014660"/>
    </source>
</evidence>
<reference evidence="2 3" key="1">
    <citation type="journal article" date="2007" name="Proc. Natl. Acad. Sci. U.S.A.">
        <title>Genome dynamics in a natural archaeal population.</title>
        <authorList>
            <person name="Allen E.E."/>
            <person name="Tyson G.W."/>
            <person name="Whitaker R.J."/>
            <person name="Detter J.C."/>
            <person name="Richardson P.M."/>
            <person name="Banfield J.F."/>
        </authorList>
    </citation>
    <scope>NUCLEOTIDE SEQUENCE [LARGE SCALE GENOMIC DNA]</scope>
    <source>
        <strain evidence="3">fer1</strain>
    </source>
</reference>
<feature type="compositionally biased region" description="Polar residues" evidence="1">
    <location>
        <begin position="84"/>
        <end position="94"/>
    </location>
</feature>
<feature type="compositionally biased region" description="Basic and acidic residues" evidence="1">
    <location>
        <begin position="72"/>
        <end position="82"/>
    </location>
</feature>